<accession>A0ABP0UPU1</accession>
<gene>
    <name evidence="2" type="ORF">CSSPTR1EN2_LOCUS17877</name>
</gene>
<feature type="region of interest" description="Disordered" evidence="1">
    <location>
        <begin position="63"/>
        <end position="127"/>
    </location>
</feature>
<evidence type="ECO:0000256" key="1">
    <source>
        <dbReference type="SAM" id="MobiDB-lite"/>
    </source>
</evidence>
<evidence type="ECO:0000313" key="2">
    <source>
        <dbReference type="EMBL" id="CAK9225763.1"/>
    </source>
</evidence>
<name>A0ABP0UPU1_9BRYO</name>
<evidence type="ECO:0000313" key="3">
    <source>
        <dbReference type="Proteomes" id="UP001497512"/>
    </source>
</evidence>
<reference evidence="2" key="1">
    <citation type="submission" date="2024-02" db="EMBL/GenBank/DDBJ databases">
        <authorList>
            <consortium name="ELIXIR-Norway"/>
            <consortium name="Elixir Norway"/>
        </authorList>
    </citation>
    <scope>NUCLEOTIDE SEQUENCE</scope>
</reference>
<sequence length="367" mass="40485">MHLVSGSETYKTASSAVTQALGRIEEVPIKGLIQVRCGPGTDVEVLPLTVVNLVQRCGVGRSYCDGADTQERTPESSESEGGSILLCGQGTDERRRMQEPESNSDSSEDSDEGTPSISPVEDTSEFEDTNFEDLIREEGLHQIMQMTMQDKADELMKEELTDDDDYADWIRWAADEEQRMQNVSEAAMAAEESVLLQDDPVTQQGMGEAAEKVVAVRPDQHPEWFEKLKRSSGLADHHMRGLGVNHGGSSDPHHLFVVDAVNAVEKGEETNRGVEEIEVVEDEELDATVGERKHKKNQVKYYNRRQQFELVLAAQELSGIRGYEIETTIEGEGTKVKGSDIWQDATYCSPVPGKSGAHSEHTQGCSA</sequence>
<keyword evidence="3" id="KW-1185">Reference proteome</keyword>
<dbReference type="EMBL" id="OZ019897">
    <property type="protein sequence ID" value="CAK9225763.1"/>
    <property type="molecule type" value="Genomic_DNA"/>
</dbReference>
<protein>
    <submittedName>
        <fullName evidence="2">Uncharacterized protein</fullName>
    </submittedName>
</protein>
<dbReference type="Proteomes" id="UP001497512">
    <property type="component" value="Chromosome 5"/>
</dbReference>
<proteinExistence type="predicted"/>
<organism evidence="2 3">
    <name type="scientific">Sphagnum troendelagicum</name>
    <dbReference type="NCBI Taxonomy" id="128251"/>
    <lineage>
        <taxon>Eukaryota</taxon>
        <taxon>Viridiplantae</taxon>
        <taxon>Streptophyta</taxon>
        <taxon>Embryophyta</taxon>
        <taxon>Bryophyta</taxon>
        <taxon>Sphagnophytina</taxon>
        <taxon>Sphagnopsida</taxon>
        <taxon>Sphagnales</taxon>
        <taxon>Sphagnaceae</taxon>
        <taxon>Sphagnum</taxon>
    </lineage>
</organism>